<gene>
    <name evidence="3" type="ORF">RHABOEDO_000238</name>
</gene>
<feature type="domain" description="LysM" evidence="2">
    <location>
        <begin position="141"/>
        <end position="184"/>
    </location>
</feature>
<dbReference type="Gene3D" id="3.10.350.10">
    <property type="entry name" value="LysM domain"/>
    <property type="match status" value="1"/>
</dbReference>
<feature type="coiled-coil region" evidence="1">
    <location>
        <begin position="33"/>
        <end position="106"/>
    </location>
</feature>
<evidence type="ECO:0000259" key="2">
    <source>
        <dbReference type="PROSITE" id="PS51782"/>
    </source>
</evidence>
<evidence type="ECO:0000313" key="3">
    <source>
        <dbReference type="EMBL" id="QYF48135.1"/>
    </source>
</evidence>
<dbReference type="RefSeq" id="WP_215217376.1">
    <property type="nucleotide sequence ID" value="NZ_CP075587.1"/>
</dbReference>
<dbReference type="CDD" id="cd00118">
    <property type="entry name" value="LysM"/>
    <property type="match status" value="1"/>
</dbReference>
<dbReference type="PANTHER" id="PTHR33734:SF22">
    <property type="entry name" value="MEMBRANE-BOUND LYTIC MUREIN TRANSGLYCOSYLASE D"/>
    <property type="match status" value="1"/>
</dbReference>
<dbReference type="Pfam" id="PF01476">
    <property type="entry name" value="LysM"/>
    <property type="match status" value="1"/>
</dbReference>
<keyword evidence="4" id="KW-1185">Reference proteome</keyword>
<keyword evidence="1" id="KW-0175">Coiled coil</keyword>
<dbReference type="InterPro" id="IPR036779">
    <property type="entry name" value="LysM_dom_sf"/>
</dbReference>
<evidence type="ECO:0000256" key="1">
    <source>
        <dbReference type="SAM" id="Coils"/>
    </source>
</evidence>
<accession>A0ABX8UYU9</accession>
<dbReference type="PANTHER" id="PTHR33734">
    <property type="entry name" value="LYSM DOMAIN-CONTAINING GPI-ANCHORED PROTEIN 2"/>
    <property type="match status" value="1"/>
</dbReference>
<protein>
    <submittedName>
        <fullName evidence="3">LysM domain</fullName>
    </submittedName>
</protein>
<dbReference type="Proteomes" id="UP000826014">
    <property type="component" value="Chromosome"/>
</dbReference>
<dbReference type="EMBL" id="CP075587">
    <property type="protein sequence ID" value="QYF48135.1"/>
    <property type="molecule type" value="Genomic_DNA"/>
</dbReference>
<dbReference type="InterPro" id="IPR018392">
    <property type="entry name" value="LysM"/>
</dbReference>
<name>A0ABX8UYU9_9BACT</name>
<sequence>MSTLFLTCMLITTFCYGKTREYIPSSYELQLEIADLKHQIRTFEVDMQLMEEKIDAQKTPVFIECKELQSRMQMQENTIDKLSSEIKNLKKDIEQLLEHLNKMNTQLIAHEKGLQNVSELKNTIADLLKKIHPSTTKTRVKSYKVRAGDSLEKIARLHHVSVEELKANNKLIKDTIFPGQELKIPHDTE</sequence>
<dbReference type="PROSITE" id="PS51782">
    <property type="entry name" value="LYSM"/>
    <property type="match status" value="1"/>
</dbReference>
<reference evidence="3 4" key="1">
    <citation type="journal article" date="2022" name="bioRxiv">
        <title>Ecology and evolution of chlamydial symbionts of arthropods.</title>
        <authorList>
            <person name="Halter T."/>
            <person name="Koestlbacher S."/>
            <person name="Collingro A."/>
            <person name="Sixt B.S."/>
            <person name="Toenshoff E.R."/>
            <person name="Hendrickx F."/>
            <person name="Kostanjsek R."/>
            <person name="Horn M."/>
        </authorList>
    </citation>
    <scope>NUCLEOTIDE SEQUENCE [LARGE SCALE GENOMIC DNA]</scope>
    <source>
        <strain evidence="3">W744xW776</strain>
    </source>
</reference>
<proteinExistence type="predicted"/>
<dbReference type="SUPFAM" id="SSF54106">
    <property type="entry name" value="LysM domain"/>
    <property type="match status" value="1"/>
</dbReference>
<organism evidence="3 4">
    <name type="scientific">Candidatus Rhabdochlamydia oedothoracis</name>
    <dbReference type="NCBI Taxonomy" id="2720720"/>
    <lineage>
        <taxon>Bacteria</taxon>
        <taxon>Pseudomonadati</taxon>
        <taxon>Chlamydiota</taxon>
        <taxon>Chlamydiia</taxon>
        <taxon>Parachlamydiales</taxon>
        <taxon>Candidatus Rhabdochlamydiaceae</taxon>
        <taxon>Candidatus Rhabdochlamydia</taxon>
    </lineage>
</organism>
<evidence type="ECO:0000313" key="4">
    <source>
        <dbReference type="Proteomes" id="UP000826014"/>
    </source>
</evidence>
<dbReference type="SMART" id="SM00257">
    <property type="entry name" value="LysM"/>
    <property type="match status" value="1"/>
</dbReference>